<organism evidence="1 2">
    <name type="scientific">Caldalkalibacillus uzonensis</name>
    <dbReference type="NCBI Taxonomy" id="353224"/>
    <lineage>
        <taxon>Bacteria</taxon>
        <taxon>Bacillati</taxon>
        <taxon>Bacillota</taxon>
        <taxon>Bacilli</taxon>
        <taxon>Bacillales</taxon>
        <taxon>Bacillaceae</taxon>
        <taxon>Caldalkalibacillus</taxon>
    </lineage>
</organism>
<evidence type="ECO:0000313" key="1">
    <source>
        <dbReference type="EMBL" id="MDQ0340591.1"/>
    </source>
</evidence>
<dbReference type="Proteomes" id="UP001232445">
    <property type="component" value="Unassembled WGS sequence"/>
</dbReference>
<comment type="caution">
    <text evidence="1">The sequence shown here is derived from an EMBL/GenBank/DDBJ whole genome shotgun (WGS) entry which is preliminary data.</text>
</comment>
<reference evidence="1 2" key="1">
    <citation type="submission" date="2023-07" db="EMBL/GenBank/DDBJ databases">
        <title>Genomic Encyclopedia of Type Strains, Phase IV (KMG-IV): sequencing the most valuable type-strain genomes for metagenomic binning, comparative biology and taxonomic classification.</title>
        <authorList>
            <person name="Goeker M."/>
        </authorList>
    </citation>
    <scope>NUCLEOTIDE SEQUENCE [LARGE SCALE GENOMIC DNA]</scope>
    <source>
        <strain evidence="1 2">DSM 17740</strain>
    </source>
</reference>
<evidence type="ECO:0000313" key="2">
    <source>
        <dbReference type="Proteomes" id="UP001232445"/>
    </source>
</evidence>
<dbReference type="EMBL" id="JAUSUQ010000015">
    <property type="protein sequence ID" value="MDQ0340591.1"/>
    <property type="molecule type" value="Genomic_DNA"/>
</dbReference>
<accession>A0ABU0CX69</accession>
<name>A0ABU0CX69_9BACI</name>
<gene>
    <name evidence="1" type="ORF">J2S00_003415</name>
</gene>
<proteinExistence type="predicted"/>
<protein>
    <submittedName>
        <fullName evidence="1">Uncharacterized protein</fullName>
    </submittedName>
</protein>
<sequence>MESVLAYKLKEIGCQTSVKDVLHEVSQIKASLVVSNGEEQIIRTELRGEANMAFVASGTTAPPRVLENRTSHLECSVMCY</sequence>
<keyword evidence="2" id="KW-1185">Reference proteome</keyword>